<proteinExistence type="predicted"/>
<organism evidence="1 2">
    <name type="scientific">Habropoda laboriosa</name>
    <dbReference type="NCBI Taxonomy" id="597456"/>
    <lineage>
        <taxon>Eukaryota</taxon>
        <taxon>Metazoa</taxon>
        <taxon>Ecdysozoa</taxon>
        <taxon>Arthropoda</taxon>
        <taxon>Hexapoda</taxon>
        <taxon>Insecta</taxon>
        <taxon>Pterygota</taxon>
        <taxon>Neoptera</taxon>
        <taxon>Endopterygota</taxon>
        <taxon>Hymenoptera</taxon>
        <taxon>Apocrita</taxon>
        <taxon>Aculeata</taxon>
        <taxon>Apoidea</taxon>
        <taxon>Anthophila</taxon>
        <taxon>Apidae</taxon>
        <taxon>Habropoda</taxon>
    </lineage>
</organism>
<dbReference type="AlphaFoldDB" id="A0A0L7QKA4"/>
<evidence type="ECO:0000313" key="1">
    <source>
        <dbReference type="EMBL" id="KOC59047.1"/>
    </source>
</evidence>
<keyword evidence="2" id="KW-1185">Reference proteome</keyword>
<protein>
    <submittedName>
        <fullName evidence="1">Uncharacterized protein</fullName>
    </submittedName>
</protein>
<dbReference type="Proteomes" id="UP000053825">
    <property type="component" value="Unassembled WGS sequence"/>
</dbReference>
<sequence length="67" mass="7508">MAARSWPSYRQRNKFSCKANVDYPTVNVPGNYISREEADCYCSYLSPSAHPLPALSHPLTSRLCSSL</sequence>
<dbReference type="EMBL" id="KQ414957">
    <property type="protein sequence ID" value="KOC59047.1"/>
    <property type="molecule type" value="Genomic_DNA"/>
</dbReference>
<name>A0A0L7QKA4_9HYME</name>
<gene>
    <name evidence="1" type="ORF">WH47_12861</name>
</gene>
<accession>A0A0L7QKA4</accession>
<reference evidence="1 2" key="1">
    <citation type="submission" date="2015-07" db="EMBL/GenBank/DDBJ databases">
        <title>The genome of Habropoda laboriosa.</title>
        <authorList>
            <person name="Pan H."/>
            <person name="Kapheim K."/>
        </authorList>
    </citation>
    <scope>NUCLEOTIDE SEQUENCE [LARGE SCALE GENOMIC DNA]</scope>
    <source>
        <strain evidence="1">0110345459</strain>
    </source>
</reference>
<evidence type="ECO:0000313" key="2">
    <source>
        <dbReference type="Proteomes" id="UP000053825"/>
    </source>
</evidence>